<evidence type="ECO:0000313" key="10">
    <source>
        <dbReference type="Proteomes" id="UP000476030"/>
    </source>
</evidence>
<dbReference type="GO" id="GO:0015562">
    <property type="term" value="F:efflux transmembrane transporter activity"/>
    <property type="evidence" value="ECO:0007669"/>
    <property type="project" value="InterPro"/>
</dbReference>
<organism evidence="9 10">
    <name type="scientific">Sneathiella litorea</name>
    <dbReference type="NCBI Taxonomy" id="2606216"/>
    <lineage>
        <taxon>Bacteria</taxon>
        <taxon>Pseudomonadati</taxon>
        <taxon>Pseudomonadota</taxon>
        <taxon>Alphaproteobacteria</taxon>
        <taxon>Sneathiellales</taxon>
        <taxon>Sneathiellaceae</taxon>
        <taxon>Sneathiella</taxon>
    </lineage>
</organism>
<gene>
    <name evidence="9" type="ORF">GQE98_00795</name>
</gene>
<dbReference type="AlphaFoldDB" id="A0A6L8W3P0"/>
<feature type="coiled-coil region" evidence="8">
    <location>
        <begin position="212"/>
        <end position="248"/>
    </location>
</feature>
<dbReference type="InterPro" id="IPR003423">
    <property type="entry name" value="OMP_efflux"/>
</dbReference>
<evidence type="ECO:0000313" key="9">
    <source>
        <dbReference type="EMBL" id="MZR29162.1"/>
    </source>
</evidence>
<dbReference type="SUPFAM" id="SSF56954">
    <property type="entry name" value="Outer membrane efflux proteins (OEP)"/>
    <property type="match status" value="1"/>
</dbReference>
<evidence type="ECO:0000256" key="3">
    <source>
        <dbReference type="ARBA" id="ARBA00022448"/>
    </source>
</evidence>
<name>A0A6L8W3P0_9PROT</name>
<evidence type="ECO:0000256" key="4">
    <source>
        <dbReference type="ARBA" id="ARBA00022452"/>
    </source>
</evidence>
<comment type="subcellular location">
    <subcellularLocation>
        <location evidence="1">Cell outer membrane</location>
    </subcellularLocation>
</comment>
<dbReference type="GO" id="GO:0009279">
    <property type="term" value="C:cell outer membrane"/>
    <property type="evidence" value="ECO:0007669"/>
    <property type="project" value="UniProtKB-SubCell"/>
</dbReference>
<dbReference type="EMBL" id="WTUW01000001">
    <property type="protein sequence ID" value="MZR29162.1"/>
    <property type="molecule type" value="Genomic_DNA"/>
</dbReference>
<keyword evidence="4" id="KW-1134">Transmembrane beta strand</keyword>
<evidence type="ECO:0000256" key="2">
    <source>
        <dbReference type="ARBA" id="ARBA00007613"/>
    </source>
</evidence>
<sequence>MFFNTLYQGSLETIVMVKFTPALTAILLGGCLVAATPSAAELPLLTLSDALQIAKEKNLQLKNAELQVDVVEEEKKAIEAKQFPQLSAQVHGLQNFVDNEYTFEEGSLGTVSGSPVPSSNVSIDTTNGFTTHYSLTATQPLVGLYEIGLNIDQLKKQKEIARQQSRQTEQSVSLQVKQLYYQILSDRSAMEATSSSIKFNEELVRILRDNVAQKAELEYQLLNGEAQLASARHQLQTQQNDLMTSKQQLNTLLGRDIATSFRVSPINADPSLVYNADQAEDQALAQRPETREARLQVEVAETEVEIQKSGYLPEVNLVASYGRTQNTTLLPDESLYVGFIAKWDFFTWGSNESNVAGSLIALKQAQNSLRDNEDQIRAQVSAGIRNLEIARSLVPVTQMAKKAAEEQLRVSFNQYKEKSILLSDLLDAQAQLEQANDNYHQALLGVWNASAALEQALGEE</sequence>
<reference evidence="9 10" key="1">
    <citation type="submission" date="2019-12" db="EMBL/GenBank/DDBJ databases">
        <title>Snethiella sp. nov. sp. isolated from sea sand.</title>
        <authorList>
            <person name="Kim J."/>
            <person name="Jeong S.E."/>
            <person name="Jung H.S."/>
            <person name="Jeon C.O."/>
        </authorList>
    </citation>
    <scope>NUCLEOTIDE SEQUENCE [LARGE SCALE GENOMIC DNA]</scope>
    <source>
        <strain evidence="9 10">DP05</strain>
    </source>
</reference>
<protein>
    <recommendedName>
        <fullName evidence="11">TolC family protein</fullName>
    </recommendedName>
</protein>
<keyword evidence="8" id="KW-0175">Coiled coil</keyword>
<keyword evidence="10" id="KW-1185">Reference proteome</keyword>
<comment type="caution">
    <text evidence="9">The sequence shown here is derived from an EMBL/GenBank/DDBJ whole genome shotgun (WGS) entry which is preliminary data.</text>
</comment>
<dbReference type="PANTHER" id="PTHR30026">
    <property type="entry name" value="OUTER MEMBRANE PROTEIN TOLC"/>
    <property type="match status" value="1"/>
</dbReference>
<dbReference type="GO" id="GO:0015288">
    <property type="term" value="F:porin activity"/>
    <property type="evidence" value="ECO:0007669"/>
    <property type="project" value="TreeGrafter"/>
</dbReference>
<keyword evidence="3" id="KW-0813">Transport</keyword>
<dbReference type="PANTHER" id="PTHR30026:SF20">
    <property type="entry name" value="OUTER MEMBRANE PROTEIN TOLC"/>
    <property type="match status" value="1"/>
</dbReference>
<dbReference type="GO" id="GO:1990281">
    <property type="term" value="C:efflux pump complex"/>
    <property type="evidence" value="ECO:0007669"/>
    <property type="project" value="TreeGrafter"/>
</dbReference>
<keyword evidence="5" id="KW-0812">Transmembrane</keyword>
<dbReference type="Gene3D" id="1.20.1600.10">
    <property type="entry name" value="Outer membrane efflux proteins (OEP)"/>
    <property type="match status" value="1"/>
</dbReference>
<dbReference type="Proteomes" id="UP000476030">
    <property type="component" value="Unassembled WGS sequence"/>
</dbReference>
<proteinExistence type="inferred from homology"/>
<evidence type="ECO:0000256" key="8">
    <source>
        <dbReference type="SAM" id="Coils"/>
    </source>
</evidence>
<dbReference type="InterPro" id="IPR051906">
    <property type="entry name" value="TolC-like"/>
</dbReference>
<keyword evidence="6" id="KW-0472">Membrane</keyword>
<evidence type="ECO:0008006" key="11">
    <source>
        <dbReference type="Google" id="ProtNLM"/>
    </source>
</evidence>
<evidence type="ECO:0000256" key="1">
    <source>
        <dbReference type="ARBA" id="ARBA00004442"/>
    </source>
</evidence>
<evidence type="ECO:0000256" key="5">
    <source>
        <dbReference type="ARBA" id="ARBA00022692"/>
    </source>
</evidence>
<feature type="coiled-coil region" evidence="8">
    <location>
        <begin position="47"/>
        <end position="81"/>
    </location>
</feature>
<evidence type="ECO:0000256" key="7">
    <source>
        <dbReference type="ARBA" id="ARBA00023237"/>
    </source>
</evidence>
<accession>A0A6L8W3P0</accession>
<dbReference type="Pfam" id="PF02321">
    <property type="entry name" value="OEP"/>
    <property type="match status" value="2"/>
</dbReference>
<comment type="similarity">
    <text evidence="2">Belongs to the outer membrane factor (OMF) (TC 1.B.17) family.</text>
</comment>
<evidence type="ECO:0000256" key="6">
    <source>
        <dbReference type="ARBA" id="ARBA00023136"/>
    </source>
</evidence>
<keyword evidence="7" id="KW-0998">Cell outer membrane</keyword>